<accession>A0A1Y1IDG3</accession>
<gene>
    <name evidence="1" type="ORF">KFL_003340050</name>
</gene>
<dbReference type="AlphaFoldDB" id="A0A1Y1IDG3"/>
<evidence type="ECO:0000313" key="1">
    <source>
        <dbReference type="EMBL" id="GAQ87141.1"/>
    </source>
</evidence>
<proteinExistence type="predicted"/>
<keyword evidence="2" id="KW-1185">Reference proteome</keyword>
<sequence>MASAFVASTTCADARLSTVAGGLTYRDGKLRSGPIQAHQLRSIPLTNPSFQSTQILRHVAVSRQLSKRLGFFGPDPEVGGAFTLGGNPHKWVRGAAVSGEPTSRRSYESTALDGARGLAAKKRNSIKGKVGKVALSQMERSEIASKVVNQPLGAPFQPSQGAVHTADRRRDLRGVNVPDWADPGEPTSTLGIPSRTTFASAKLPTSAWALGEMMTSAGARDLVSTPRGAAQALYAAARTAFFFGQTALVGQVLGGGFLGLPHGEDLPPGTADEVYRVVTGGIVELIKMDGENVRRGIYRAPYDMDPRHRQWSPAFWIDRHEKLLQDRRTSRDMRRRNRRL</sequence>
<dbReference type="Proteomes" id="UP000054558">
    <property type="component" value="Unassembled WGS sequence"/>
</dbReference>
<dbReference type="EMBL" id="DF237283">
    <property type="protein sequence ID" value="GAQ87141.1"/>
    <property type="molecule type" value="Genomic_DNA"/>
</dbReference>
<name>A0A1Y1IDG3_KLENI</name>
<organism evidence="1 2">
    <name type="scientific">Klebsormidium nitens</name>
    <name type="common">Green alga</name>
    <name type="synonym">Ulothrix nitens</name>
    <dbReference type="NCBI Taxonomy" id="105231"/>
    <lineage>
        <taxon>Eukaryota</taxon>
        <taxon>Viridiplantae</taxon>
        <taxon>Streptophyta</taxon>
        <taxon>Klebsormidiophyceae</taxon>
        <taxon>Klebsormidiales</taxon>
        <taxon>Klebsormidiaceae</taxon>
        <taxon>Klebsormidium</taxon>
    </lineage>
</organism>
<evidence type="ECO:0000313" key="2">
    <source>
        <dbReference type="Proteomes" id="UP000054558"/>
    </source>
</evidence>
<reference evidence="1 2" key="1">
    <citation type="journal article" date="2014" name="Nat. Commun.">
        <title>Klebsormidium flaccidum genome reveals primary factors for plant terrestrial adaptation.</title>
        <authorList>
            <person name="Hori K."/>
            <person name="Maruyama F."/>
            <person name="Fujisawa T."/>
            <person name="Togashi T."/>
            <person name="Yamamoto N."/>
            <person name="Seo M."/>
            <person name="Sato S."/>
            <person name="Yamada T."/>
            <person name="Mori H."/>
            <person name="Tajima N."/>
            <person name="Moriyama T."/>
            <person name="Ikeuchi M."/>
            <person name="Watanabe M."/>
            <person name="Wada H."/>
            <person name="Kobayashi K."/>
            <person name="Saito M."/>
            <person name="Masuda T."/>
            <person name="Sasaki-Sekimoto Y."/>
            <person name="Mashiguchi K."/>
            <person name="Awai K."/>
            <person name="Shimojima M."/>
            <person name="Masuda S."/>
            <person name="Iwai M."/>
            <person name="Nobusawa T."/>
            <person name="Narise T."/>
            <person name="Kondo S."/>
            <person name="Saito H."/>
            <person name="Sato R."/>
            <person name="Murakawa M."/>
            <person name="Ihara Y."/>
            <person name="Oshima-Yamada Y."/>
            <person name="Ohtaka K."/>
            <person name="Satoh M."/>
            <person name="Sonobe K."/>
            <person name="Ishii M."/>
            <person name="Ohtani R."/>
            <person name="Kanamori-Sato M."/>
            <person name="Honoki R."/>
            <person name="Miyazaki D."/>
            <person name="Mochizuki H."/>
            <person name="Umetsu J."/>
            <person name="Higashi K."/>
            <person name="Shibata D."/>
            <person name="Kamiya Y."/>
            <person name="Sato N."/>
            <person name="Nakamura Y."/>
            <person name="Tabata S."/>
            <person name="Ida S."/>
            <person name="Kurokawa K."/>
            <person name="Ohta H."/>
        </authorList>
    </citation>
    <scope>NUCLEOTIDE SEQUENCE [LARGE SCALE GENOMIC DNA]</scope>
    <source>
        <strain evidence="1 2">NIES-2285</strain>
    </source>
</reference>
<protein>
    <submittedName>
        <fullName evidence="1">Uncharacterized protein</fullName>
    </submittedName>
</protein>